<proteinExistence type="predicted"/>
<evidence type="ECO:0000313" key="2">
    <source>
        <dbReference type="Proteomes" id="UP000054785"/>
    </source>
</evidence>
<gene>
    <name evidence="1" type="ORF">Lgee_0854</name>
</gene>
<dbReference type="AlphaFoldDB" id="A0A0W0U0D0"/>
<sequence>MPHSIPSLGGIVFVMLFVDRDGLCTGYLYCVHRCAICIGNAEDGHVKVCALARYSRECLCYRYSEPIWISETSVENR</sequence>
<evidence type="ECO:0000313" key="1">
    <source>
        <dbReference type="EMBL" id="KTD01210.1"/>
    </source>
</evidence>
<reference evidence="1 2" key="1">
    <citation type="submission" date="2015-11" db="EMBL/GenBank/DDBJ databases">
        <title>Genomic analysis of 38 Legionella species identifies large and diverse effector repertoires.</title>
        <authorList>
            <person name="Burstein D."/>
            <person name="Amaro F."/>
            <person name="Zusman T."/>
            <person name="Lifshitz Z."/>
            <person name="Cohen O."/>
            <person name="Gilbert J.A."/>
            <person name="Pupko T."/>
            <person name="Shuman H.A."/>
            <person name="Segal G."/>
        </authorList>
    </citation>
    <scope>NUCLEOTIDE SEQUENCE [LARGE SCALE GENOMIC DNA]</scope>
    <source>
        <strain evidence="1 2">ATCC 49504</strain>
    </source>
</reference>
<dbReference type="STRING" id="45065.Lgee_0854"/>
<comment type="caution">
    <text evidence="1">The sequence shown here is derived from an EMBL/GenBank/DDBJ whole genome shotgun (WGS) entry which is preliminary data.</text>
</comment>
<dbReference type="PATRIC" id="fig|45065.4.peg.916"/>
<protein>
    <submittedName>
        <fullName evidence="1">Uncharacterized protein</fullName>
    </submittedName>
</protein>
<keyword evidence="2" id="KW-1185">Reference proteome</keyword>
<name>A0A0W0U0D0_9GAMM</name>
<dbReference type="EMBL" id="LNYC01000029">
    <property type="protein sequence ID" value="KTD01210.1"/>
    <property type="molecule type" value="Genomic_DNA"/>
</dbReference>
<organism evidence="1 2">
    <name type="scientific">Legionella geestiana</name>
    <dbReference type="NCBI Taxonomy" id="45065"/>
    <lineage>
        <taxon>Bacteria</taxon>
        <taxon>Pseudomonadati</taxon>
        <taxon>Pseudomonadota</taxon>
        <taxon>Gammaproteobacteria</taxon>
        <taxon>Legionellales</taxon>
        <taxon>Legionellaceae</taxon>
        <taxon>Legionella</taxon>
    </lineage>
</organism>
<dbReference type="Proteomes" id="UP000054785">
    <property type="component" value="Unassembled WGS sequence"/>
</dbReference>
<accession>A0A0W0U0D0</accession>